<sequence>MLQCAAPWPQLALRRIMCRSRDREMPAGDWMELADSTRFVCDFGVEATILAGIMSLTTCVRRKRCFVGPVRAAIREIVAL</sequence>
<dbReference type="Proteomes" id="UP000284322">
    <property type="component" value="Unassembled WGS sequence"/>
</dbReference>
<accession>A0A419R3T6</accession>
<gene>
    <name evidence="1" type="ORF">D6858_04735</name>
</gene>
<dbReference type="AlphaFoldDB" id="A0A419R3T6"/>
<keyword evidence="2" id="KW-1185">Reference proteome</keyword>
<organism evidence="1 2">
    <name type="scientific">Tsuneonella suprasediminis</name>
    <dbReference type="NCBI Taxonomy" id="2306996"/>
    <lineage>
        <taxon>Bacteria</taxon>
        <taxon>Pseudomonadati</taxon>
        <taxon>Pseudomonadota</taxon>
        <taxon>Alphaproteobacteria</taxon>
        <taxon>Sphingomonadales</taxon>
        <taxon>Erythrobacteraceae</taxon>
        <taxon>Tsuneonella</taxon>
    </lineage>
</organism>
<name>A0A419R3T6_9SPHN</name>
<proteinExistence type="predicted"/>
<protein>
    <submittedName>
        <fullName evidence="1">Uncharacterized protein</fullName>
    </submittedName>
</protein>
<dbReference type="EMBL" id="RAHJ01000014">
    <property type="protein sequence ID" value="RJX69195.1"/>
    <property type="molecule type" value="Genomic_DNA"/>
</dbReference>
<comment type="caution">
    <text evidence="1">The sequence shown here is derived from an EMBL/GenBank/DDBJ whole genome shotgun (WGS) entry which is preliminary data.</text>
</comment>
<evidence type="ECO:0000313" key="2">
    <source>
        <dbReference type="Proteomes" id="UP000284322"/>
    </source>
</evidence>
<evidence type="ECO:0000313" key="1">
    <source>
        <dbReference type="EMBL" id="RJX69195.1"/>
    </source>
</evidence>
<reference evidence="1 2" key="1">
    <citation type="submission" date="2018-09" db="EMBL/GenBank/DDBJ databases">
        <title>Altererythrobacter sp.Ery1 and Ery12, the genome sequencing of novel strains in genus Alterythrobacter.</title>
        <authorList>
            <person name="Cheng H."/>
            <person name="Wu Y.-H."/>
            <person name="Fang C."/>
            <person name="Xu X.-W."/>
        </authorList>
    </citation>
    <scope>NUCLEOTIDE SEQUENCE [LARGE SCALE GENOMIC DNA]</scope>
    <source>
        <strain evidence="1 2">Ery12</strain>
    </source>
</reference>